<dbReference type="EMBL" id="APJA01000009">
    <property type="protein sequence ID" value="ERK31828.1"/>
    <property type="molecule type" value="Genomic_DNA"/>
</dbReference>
<accession>U2NRL9</accession>
<dbReference type="Pfam" id="PF13749">
    <property type="entry name" value="HATPase_c_4"/>
    <property type="match status" value="1"/>
</dbReference>
<dbReference type="InterPro" id="IPR038475">
    <property type="entry name" value="RecG_C_sf"/>
</dbReference>
<dbReference type="PATRIC" id="fig|1294142.3.peg.792"/>
<sequence>MVHPKGNIEDLRLGFIQQYLYDIESPLFEEKLKTSKEKLLKELDMIDDELKPKNIGLLMFNEKPENFIQGCQLHLVHILGLTSDKIIERTFHGPIHEKIRGVLRYVENFVIMSKYIKGNRIHNYPVEAIKEAVVNAFYHRDYLNGTPTEIKIDKEKIVIISYPGPDKFIKKEDIDKGVVLARRYRNKRIGESLKKLKLSTGRATGLSKIMKAMKNNNSKEPIFETDGKRSYFMVKLYVNSYFMDEKEKQAVQSNKKEQRDILLNKREDKILELLAQGPLSKKELSNYLGYGDKSGNLKRAICKLLEYKLITYTVPSNIKSRNQKYTLV</sequence>
<evidence type="ECO:0000313" key="1">
    <source>
        <dbReference type="EMBL" id="ERK31828.1"/>
    </source>
</evidence>
<dbReference type="HOGENOM" id="CLU_024970_8_0_9"/>
<dbReference type="STRING" id="1294142.CINTURNW_0796"/>
<proteinExistence type="predicted"/>
<dbReference type="Gene3D" id="3.30.565.60">
    <property type="match status" value="1"/>
</dbReference>
<organism evidence="1 2">
    <name type="scientific">Clostridium intestinale URNW</name>
    <dbReference type="NCBI Taxonomy" id="1294142"/>
    <lineage>
        <taxon>Bacteria</taxon>
        <taxon>Bacillati</taxon>
        <taxon>Bacillota</taxon>
        <taxon>Clostridia</taxon>
        <taxon>Eubacteriales</taxon>
        <taxon>Clostridiaceae</taxon>
        <taxon>Clostridium</taxon>
    </lineage>
</organism>
<evidence type="ECO:0000313" key="2">
    <source>
        <dbReference type="Proteomes" id="UP000016721"/>
    </source>
</evidence>
<gene>
    <name evidence="1" type="ORF">CINTURNW_0796</name>
</gene>
<reference evidence="1 2" key="1">
    <citation type="journal article" date="2013" name="Genome Announc.">
        <title>Draft Genome Sequence of the Hydrogen- and Ethanol-Producing Bacterium Clostridium intestinale Strain URNW.</title>
        <authorList>
            <person name="Lal S."/>
            <person name="Ramachandran U."/>
            <person name="Zhang X."/>
            <person name="Sparling R."/>
            <person name="Levin D.B."/>
        </authorList>
    </citation>
    <scope>NUCLEOTIDE SEQUENCE [LARGE SCALE GENOMIC DNA]</scope>
    <source>
        <strain evidence="1 2">URNW</strain>
    </source>
</reference>
<dbReference type="AlphaFoldDB" id="U2NRL9"/>
<dbReference type="PANTHER" id="PTHR30595">
    <property type="entry name" value="GLPR-RELATED TRANSCRIPTIONAL REPRESSOR"/>
    <property type="match status" value="1"/>
</dbReference>
<keyword evidence="2" id="KW-1185">Reference proteome</keyword>
<dbReference type="Proteomes" id="UP000016721">
    <property type="component" value="Unassembled WGS sequence"/>
</dbReference>
<comment type="caution">
    <text evidence="1">The sequence shown here is derived from an EMBL/GenBank/DDBJ whole genome shotgun (WGS) entry which is preliminary data.</text>
</comment>
<name>U2NRL9_9CLOT</name>
<dbReference type="eggNOG" id="COG2865">
    <property type="taxonomic scope" value="Bacteria"/>
</dbReference>
<dbReference type="PANTHER" id="PTHR30595:SF6">
    <property type="entry name" value="SCHLAFEN ALBA-2 DOMAIN-CONTAINING PROTEIN"/>
    <property type="match status" value="1"/>
</dbReference>
<protein>
    <submittedName>
        <fullName evidence="1">Putative transcriptional regulator with HTH domain</fullName>
    </submittedName>
</protein>